<reference evidence="2" key="1">
    <citation type="journal article" name="BMC Genomics">
        <title>Long-read sequencing and de novo genome assembly of marine medaka (Oryzias melastigma).</title>
        <authorList>
            <person name="Liang P."/>
            <person name="Saqib H.S.A."/>
            <person name="Ni X."/>
            <person name="Shen Y."/>
        </authorList>
    </citation>
    <scope>NUCLEOTIDE SEQUENCE</scope>
    <source>
        <strain evidence="2">Bigg-433</strain>
    </source>
</reference>
<sequence length="132" mass="14820">MAAEKEQTISTWKLEIESKLFSDGEMEQAISWWMLEKESKLFSDGSWKKGAGYFQMEVGERKQTILCSRCRDLSRQLSRDSARSVQSGGKKRSASPRPPLSQTGSADTVSTGGEGMESTWEFCEDCLVHVLQ</sequence>
<accession>A0A834C197</accession>
<dbReference type="Proteomes" id="UP000646548">
    <property type="component" value="Unassembled WGS sequence"/>
</dbReference>
<evidence type="ECO:0000313" key="3">
    <source>
        <dbReference type="Proteomes" id="UP000646548"/>
    </source>
</evidence>
<protein>
    <submittedName>
        <fullName evidence="2">Uncharacterized protein</fullName>
    </submittedName>
</protein>
<dbReference type="AlphaFoldDB" id="A0A834C197"/>
<evidence type="ECO:0000256" key="1">
    <source>
        <dbReference type="SAM" id="MobiDB-lite"/>
    </source>
</evidence>
<comment type="caution">
    <text evidence="2">The sequence shown here is derived from an EMBL/GenBank/DDBJ whole genome shotgun (WGS) entry which is preliminary data.</text>
</comment>
<name>A0A834C197_ORYME</name>
<organism evidence="2 3">
    <name type="scientific">Oryzias melastigma</name>
    <name type="common">Marine medaka</name>
    <dbReference type="NCBI Taxonomy" id="30732"/>
    <lineage>
        <taxon>Eukaryota</taxon>
        <taxon>Metazoa</taxon>
        <taxon>Chordata</taxon>
        <taxon>Craniata</taxon>
        <taxon>Vertebrata</taxon>
        <taxon>Euteleostomi</taxon>
        <taxon>Actinopterygii</taxon>
        <taxon>Neopterygii</taxon>
        <taxon>Teleostei</taxon>
        <taxon>Neoteleostei</taxon>
        <taxon>Acanthomorphata</taxon>
        <taxon>Ovalentaria</taxon>
        <taxon>Atherinomorphae</taxon>
        <taxon>Beloniformes</taxon>
        <taxon>Adrianichthyidae</taxon>
        <taxon>Oryziinae</taxon>
        <taxon>Oryzias</taxon>
    </lineage>
</organism>
<dbReference type="EMBL" id="WKFB01000531">
    <property type="protein sequence ID" value="KAF6720063.1"/>
    <property type="molecule type" value="Genomic_DNA"/>
</dbReference>
<evidence type="ECO:0000313" key="2">
    <source>
        <dbReference type="EMBL" id="KAF6720063.1"/>
    </source>
</evidence>
<feature type="compositionally biased region" description="Polar residues" evidence="1">
    <location>
        <begin position="100"/>
        <end position="111"/>
    </location>
</feature>
<gene>
    <name evidence="2" type="ORF">FQA47_025389</name>
</gene>
<feature type="region of interest" description="Disordered" evidence="1">
    <location>
        <begin position="74"/>
        <end position="115"/>
    </location>
</feature>
<proteinExistence type="predicted"/>